<dbReference type="AlphaFoldDB" id="A0A2A5JGT3"/>
<dbReference type="GO" id="GO:0003700">
    <property type="term" value="F:DNA-binding transcription factor activity"/>
    <property type="evidence" value="ECO:0007669"/>
    <property type="project" value="InterPro"/>
</dbReference>
<dbReference type="PANTHER" id="PTHR46796">
    <property type="entry name" value="HTH-TYPE TRANSCRIPTIONAL ACTIVATOR RHAS-RELATED"/>
    <property type="match status" value="1"/>
</dbReference>
<sequence>MFEDALLIDAAGRPTMQHHQAFSRDWDRIKEWSDNIYMPYTVTPIGSRLKPASDMYSAAVGKIDVTRFCYGIPVSVGECSPEAGNILVLTTIRGNGRHALGGGTAVNTAVGETFVADCSRTDYFVEFDEDHLQLNLTVPHQLVADHAMQWFGSFPDDRLWRHKCTIGGRGSSWLALMDYVVRAIAESPEAMSSERLGARVQELIAAQLLDEWATQAGLQLGVDVASAEPAYVRSAEEYIDTFARSVPTASEVAAAVGVSVRALTAGFRRYRDTTPGQRLRARRLEGVRSELLRSDGRTVSEIANAWGYVNLGMFAAAYRKRFGELPSETRNPL</sequence>
<dbReference type="PANTHER" id="PTHR46796:SF12">
    <property type="entry name" value="HTH-TYPE DNA-BINDING TRANSCRIPTIONAL ACTIVATOR EUTR"/>
    <property type="match status" value="1"/>
</dbReference>
<dbReference type="EMBL" id="NOVD01000002">
    <property type="protein sequence ID" value="PCK28765.1"/>
    <property type="molecule type" value="Genomic_DNA"/>
</dbReference>
<dbReference type="Pfam" id="PF14525">
    <property type="entry name" value="AraC_binding_2"/>
    <property type="match status" value="1"/>
</dbReference>
<dbReference type="Pfam" id="PF12833">
    <property type="entry name" value="HTH_18"/>
    <property type="match status" value="1"/>
</dbReference>
<dbReference type="PROSITE" id="PS01124">
    <property type="entry name" value="HTH_ARAC_FAMILY_2"/>
    <property type="match status" value="1"/>
</dbReference>
<evidence type="ECO:0000313" key="5">
    <source>
        <dbReference type="EMBL" id="PCK28765.1"/>
    </source>
</evidence>
<gene>
    <name evidence="5" type="ORF">CHR55_05525</name>
</gene>
<feature type="domain" description="HTH araC/xylS-type" evidence="4">
    <location>
        <begin position="233"/>
        <end position="332"/>
    </location>
</feature>
<proteinExistence type="predicted"/>
<dbReference type="SUPFAM" id="SSF46689">
    <property type="entry name" value="Homeodomain-like"/>
    <property type="match status" value="1"/>
</dbReference>
<reference evidence="5 6" key="1">
    <citation type="submission" date="2017-07" db="EMBL/GenBank/DDBJ databases">
        <title>Draft sequence of Rhodococcus enclensis 23b-28.</title>
        <authorList>
            <person name="Besaury L."/>
            <person name="Sancelme M."/>
            <person name="Amato P."/>
            <person name="Lallement A."/>
            <person name="Delort A.-M."/>
        </authorList>
    </citation>
    <scope>NUCLEOTIDE SEQUENCE [LARGE SCALE GENOMIC DNA]</scope>
    <source>
        <strain evidence="5 6">23b-28</strain>
    </source>
</reference>
<name>A0A2A5JGT3_RHOSG</name>
<dbReference type="InterPro" id="IPR018060">
    <property type="entry name" value="HTH_AraC"/>
</dbReference>
<accession>A0A2A5JGT3</accession>
<evidence type="ECO:0000256" key="3">
    <source>
        <dbReference type="ARBA" id="ARBA00023163"/>
    </source>
</evidence>
<dbReference type="RefSeq" id="WP_099697067.1">
    <property type="nucleotide sequence ID" value="NZ_NOVD01000002.1"/>
</dbReference>
<keyword evidence="2" id="KW-0238">DNA-binding</keyword>
<evidence type="ECO:0000259" key="4">
    <source>
        <dbReference type="PROSITE" id="PS01124"/>
    </source>
</evidence>
<dbReference type="InterPro" id="IPR035418">
    <property type="entry name" value="AraC-bd_2"/>
</dbReference>
<evidence type="ECO:0000313" key="6">
    <source>
        <dbReference type="Proteomes" id="UP000230886"/>
    </source>
</evidence>
<dbReference type="InterPro" id="IPR009057">
    <property type="entry name" value="Homeodomain-like_sf"/>
</dbReference>
<organism evidence="5 6">
    <name type="scientific">Rhodococcus qingshengii</name>
    <dbReference type="NCBI Taxonomy" id="334542"/>
    <lineage>
        <taxon>Bacteria</taxon>
        <taxon>Bacillati</taxon>
        <taxon>Actinomycetota</taxon>
        <taxon>Actinomycetes</taxon>
        <taxon>Mycobacteriales</taxon>
        <taxon>Nocardiaceae</taxon>
        <taxon>Rhodococcus</taxon>
        <taxon>Rhodococcus erythropolis group</taxon>
    </lineage>
</organism>
<comment type="caution">
    <text evidence="5">The sequence shown here is derived from an EMBL/GenBank/DDBJ whole genome shotgun (WGS) entry which is preliminary data.</text>
</comment>
<dbReference type="InterPro" id="IPR018062">
    <property type="entry name" value="HTH_AraC-typ_CS"/>
</dbReference>
<dbReference type="SMART" id="SM00342">
    <property type="entry name" value="HTH_ARAC"/>
    <property type="match status" value="1"/>
</dbReference>
<protein>
    <submittedName>
        <fullName evidence="5">AraC family transcriptional regulator</fullName>
    </submittedName>
</protein>
<dbReference type="GO" id="GO:0043565">
    <property type="term" value="F:sequence-specific DNA binding"/>
    <property type="evidence" value="ECO:0007669"/>
    <property type="project" value="InterPro"/>
</dbReference>
<dbReference type="InterPro" id="IPR050204">
    <property type="entry name" value="AraC_XylS_family_regulators"/>
</dbReference>
<keyword evidence="3" id="KW-0804">Transcription</keyword>
<dbReference type="Gene3D" id="1.10.10.60">
    <property type="entry name" value="Homeodomain-like"/>
    <property type="match status" value="1"/>
</dbReference>
<dbReference type="Proteomes" id="UP000230886">
    <property type="component" value="Unassembled WGS sequence"/>
</dbReference>
<evidence type="ECO:0000256" key="1">
    <source>
        <dbReference type="ARBA" id="ARBA00023015"/>
    </source>
</evidence>
<dbReference type="PROSITE" id="PS00041">
    <property type="entry name" value="HTH_ARAC_FAMILY_1"/>
    <property type="match status" value="1"/>
</dbReference>
<evidence type="ECO:0000256" key="2">
    <source>
        <dbReference type="ARBA" id="ARBA00023125"/>
    </source>
</evidence>
<keyword evidence="1" id="KW-0805">Transcription regulation</keyword>